<dbReference type="NCBIfam" id="NF038153">
    <property type="entry name" value="lant_leader_L1a"/>
    <property type="match status" value="1"/>
</dbReference>
<accession>A0A1K1P2H1</accession>
<reference evidence="1 2" key="1">
    <citation type="submission" date="2016-11" db="EMBL/GenBank/DDBJ databases">
        <authorList>
            <person name="Jaros S."/>
            <person name="Januszkiewicz K."/>
            <person name="Wedrychowicz H."/>
        </authorList>
    </citation>
    <scope>NUCLEOTIDE SEQUENCE [LARGE SCALE GENOMIC DNA]</scope>
    <source>
        <strain evidence="1 2">CGMCC 1.12145</strain>
    </source>
</reference>
<evidence type="ECO:0000313" key="1">
    <source>
        <dbReference type="EMBL" id="SFW41772.1"/>
    </source>
</evidence>
<dbReference type="InterPro" id="IPR058238">
    <property type="entry name" value="Lant_leader_dom"/>
</dbReference>
<dbReference type="RefSeq" id="WP_217652341.1">
    <property type="nucleotide sequence ID" value="NZ_FPJE01000007.1"/>
</dbReference>
<gene>
    <name evidence="1" type="ORF">SAMN02927921_01577</name>
</gene>
<proteinExistence type="predicted"/>
<protein>
    <submittedName>
        <fullName evidence="1">Uncharacterized protein</fullName>
    </submittedName>
</protein>
<organism evidence="1 2">
    <name type="scientific">Sinomicrobium oceani</name>
    <dbReference type="NCBI Taxonomy" id="1150368"/>
    <lineage>
        <taxon>Bacteria</taxon>
        <taxon>Pseudomonadati</taxon>
        <taxon>Bacteroidota</taxon>
        <taxon>Flavobacteriia</taxon>
        <taxon>Flavobacteriales</taxon>
        <taxon>Flavobacteriaceae</taxon>
        <taxon>Sinomicrobium</taxon>
    </lineage>
</organism>
<evidence type="ECO:0000313" key="2">
    <source>
        <dbReference type="Proteomes" id="UP000182248"/>
    </source>
</evidence>
<dbReference type="AlphaFoldDB" id="A0A1K1P2H1"/>
<dbReference type="Proteomes" id="UP000182248">
    <property type="component" value="Unassembled WGS sequence"/>
</dbReference>
<sequence length="75" mass="8477">MERKIKKLTLNKKTISNLNLKTQNQIIGGATEACDTRQECPTNQMSCRECPTDHTYCGPCPNTEYTMCDLTCGWT</sequence>
<dbReference type="EMBL" id="FPJE01000007">
    <property type="protein sequence ID" value="SFW41772.1"/>
    <property type="molecule type" value="Genomic_DNA"/>
</dbReference>
<name>A0A1K1P2H1_9FLAO</name>
<dbReference type="STRING" id="1150368.SAMN02927921_01577"/>
<keyword evidence="2" id="KW-1185">Reference proteome</keyword>